<feature type="non-terminal residue" evidence="2">
    <location>
        <position position="228"/>
    </location>
</feature>
<dbReference type="GO" id="GO:0034237">
    <property type="term" value="F:protein kinase A regulatory subunit binding"/>
    <property type="evidence" value="ECO:0007669"/>
    <property type="project" value="TreeGrafter"/>
</dbReference>
<evidence type="ECO:0000313" key="3">
    <source>
        <dbReference type="Proteomes" id="UP000542434"/>
    </source>
</evidence>
<name>A0A7K8UYM4_9STRI</name>
<dbReference type="InterPro" id="IPR052641">
    <property type="entry name" value="AKAP7_isoform_gamma"/>
</dbReference>
<evidence type="ECO:0000313" key="2">
    <source>
        <dbReference type="EMBL" id="NXF59577.1"/>
    </source>
</evidence>
<dbReference type="SUPFAM" id="SSF55144">
    <property type="entry name" value="LigT-like"/>
    <property type="match status" value="1"/>
</dbReference>
<reference evidence="2 3" key="1">
    <citation type="submission" date="2019-09" db="EMBL/GenBank/DDBJ databases">
        <title>Bird 10,000 Genomes (B10K) Project - Family phase.</title>
        <authorList>
            <person name="Zhang G."/>
        </authorList>
    </citation>
    <scope>NUCLEOTIDE SEQUENCE [LARGE SCALE GENOMIC DNA]</scope>
    <source>
        <strain evidence="2">B10K-DU-001-07</strain>
        <tissue evidence="2">Muscle</tissue>
    </source>
</reference>
<dbReference type="FunFam" id="3.90.1140.10:FF:000025">
    <property type="entry name" value="Uncharacterized protein"/>
    <property type="match status" value="1"/>
</dbReference>
<dbReference type="InterPro" id="IPR019510">
    <property type="entry name" value="AKAP7-like_phosphoesterase"/>
</dbReference>
<gene>
    <name evidence="2" type="primary">Akap7_0</name>
    <name evidence="2" type="ORF">CICNIG_R02848</name>
</gene>
<dbReference type="GO" id="GO:0005829">
    <property type="term" value="C:cytosol"/>
    <property type="evidence" value="ECO:0007669"/>
    <property type="project" value="TreeGrafter"/>
</dbReference>
<dbReference type="Pfam" id="PF10469">
    <property type="entry name" value="AKAP7_NLS"/>
    <property type="match status" value="1"/>
</dbReference>
<comment type="caution">
    <text evidence="2">The sequence shown here is derived from an EMBL/GenBank/DDBJ whole genome shotgun (WGS) entry which is preliminary data.</text>
</comment>
<dbReference type="AlphaFoldDB" id="A0A7K8UYM4"/>
<dbReference type="Gene3D" id="3.90.1140.10">
    <property type="entry name" value="Cyclic phosphodiesterase"/>
    <property type="match status" value="1"/>
</dbReference>
<dbReference type="PANTHER" id="PTHR15934">
    <property type="entry name" value="RNA 2',3'-CYCLIC PHOSPHODIESTERASE"/>
    <property type="match status" value="1"/>
</dbReference>
<organism evidence="2 3">
    <name type="scientific">Ciccaba nigrolineata</name>
    <dbReference type="NCBI Taxonomy" id="1118524"/>
    <lineage>
        <taxon>Eukaryota</taxon>
        <taxon>Metazoa</taxon>
        <taxon>Chordata</taxon>
        <taxon>Craniata</taxon>
        <taxon>Vertebrata</taxon>
        <taxon>Euteleostomi</taxon>
        <taxon>Archelosauria</taxon>
        <taxon>Archosauria</taxon>
        <taxon>Dinosauria</taxon>
        <taxon>Saurischia</taxon>
        <taxon>Theropoda</taxon>
        <taxon>Coelurosauria</taxon>
        <taxon>Aves</taxon>
        <taxon>Neognathae</taxon>
        <taxon>Neoaves</taxon>
        <taxon>Telluraves</taxon>
        <taxon>Strigiformes</taxon>
        <taxon>Strigidae</taxon>
        <taxon>Ciccaba</taxon>
    </lineage>
</organism>
<dbReference type="PANTHER" id="PTHR15934:SF4">
    <property type="entry name" value="A-KINASE ANCHOR PROTEIN 7-LIKE PHOSPHOESTERASE DOMAIN-CONTAINING PROTEIN"/>
    <property type="match status" value="1"/>
</dbReference>
<protein>
    <submittedName>
        <fullName evidence="2">AKA7G protein</fullName>
    </submittedName>
</protein>
<feature type="domain" description="A-kinase anchor protein 7-like phosphoesterase" evidence="1">
    <location>
        <begin position="20"/>
        <end position="216"/>
    </location>
</feature>
<dbReference type="GO" id="GO:0010738">
    <property type="term" value="P:regulation of protein kinase A signaling"/>
    <property type="evidence" value="ECO:0007669"/>
    <property type="project" value="TreeGrafter"/>
</dbReference>
<evidence type="ECO:0000259" key="1">
    <source>
        <dbReference type="Pfam" id="PF10469"/>
    </source>
</evidence>
<dbReference type="Proteomes" id="UP000542434">
    <property type="component" value="Unassembled WGS sequence"/>
</dbReference>
<proteinExistence type="predicted"/>
<dbReference type="EMBL" id="VWZC01003030">
    <property type="protein sequence ID" value="NXF59577.1"/>
    <property type="molecule type" value="Genomic_DNA"/>
</dbReference>
<dbReference type="InterPro" id="IPR009097">
    <property type="entry name" value="Cyclic_Pdiesterase"/>
</dbReference>
<keyword evidence="3" id="KW-1185">Reference proteome</keyword>
<sequence length="228" mass="26231">EDQKEDLGQEVSKKRPQETPNYFVAIPITDDQILDRIEDVQELIFTKEPDLLRALLPVQTMHLTIIVAHLGTEEEVKKAVLALKQSKTKVEAILQGKDLNMTFHGIGQFNNQVIYVKMLEKDQEMLSRIAEAVEECFIEMNLDISGSKDFKPHLTFLKLSKAPRLKRRGLRKICSDLYKEYEDSYFGTEVFSQIDLCAMHKRKQESGYYYCECSINVGSGSTEESKEQ</sequence>
<accession>A0A7K8UYM4</accession>
<feature type="non-terminal residue" evidence="2">
    <location>
        <position position="1"/>
    </location>
</feature>